<dbReference type="RefSeq" id="WP_142258482.1">
    <property type="nucleotide sequence ID" value="NZ_BMPV01000006.1"/>
</dbReference>
<reference evidence="1 2" key="1">
    <citation type="submission" date="2019-06" db="EMBL/GenBank/DDBJ databases">
        <title>Sequencing the genomes of 1000 actinobacteria strains.</title>
        <authorList>
            <person name="Klenk H.-P."/>
        </authorList>
    </citation>
    <scope>NUCLEOTIDE SEQUENCE [LARGE SCALE GENOMIC DNA]</scope>
    <source>
        <strain evidence="1 2">DSM 43186</strain>
    </source>
</reference>
<dbReference type="EMBL" id="VFPQ01000001">
    <property type="protein sequence ID" value="TQM74285.1"/>
    <property type="molecule type" value="Genomic_DNA"/>
</dbReference>
<evidence type="ECO:0000313" key="2">
    <source>
        <dbReference type="Proteomes" id="UP000319213"/>
    </source>
</evidence>
<dbReference type="Proteomes" id="UP000319213">
    <property type="component" value="Unassembled WGS sequence"/>
</dbReference>
<gene>
    <name evidence="1" type="ORF">FHX40_0953</name>
</gene>
<dbReference type="OrthoDB" id="495783at2"/>
<dbReference type="PANTHER" id="PTHR30087">
    <property type="entry name" value="INNER MEMBRANE PROTEIN"/>
    <property type="match status" value="1"/>
</dbReference>
<dbReference type="AlphaFoldDB" id="A0A543IUN7"/>
<sequence length="164" mass="17185">MHRILVSACLLGRPVRFDGRAKTSDDELLARWRAEGRLVPFCPEVEGGLPVPRPPAEIEGGAGGTAVLAGEARVLTADGTDVTAAFLAGAHAALKAAQENDIRIAILKEGSPSCGSLRIYDGRFRGVSVSGSGVTTALLESHGITVYGEDRISDAARHLERLEG</sequence>
<name>A0A543IUN7_9ACTN</name>
<dbReference type="PANTHER" id="PTHR30087:SF1">
    <property type="entry name" value="HYPOTHETICAL CYTOSOLIC PROTEIN"/>
    <property type="match status" value="1"/>
</dbReference>
<comment type="caution">
    <text evidence="1">The sequence shown here is derived from an EMBL/GenBank/DDBJ whole genome shotgun (WGS) entry which is preliminary data.</text>
</comment>
<keyword evidence="2" id="KW-1185">Reference proteome</keyword>
<dbReference type="InterPro" id="IPR007553">
    <property type="entry name" value="2-thiour_desulf"/>
</dbReference>
<organism evidence="1 2">
    <name type="scientific">Thermopolyspora flexuosa</name>
    <dbReference type="NCBI Taxonomy" id="103836"/>
    <lineage>
        <taxon>Bacteria</taxon>
        <taxon>Bacillati</taxon>
        <taxon>Actinomycetota</taxon>
        <taxon>Actinomycetes</taxon>
        <taxon>Streptosporangiales</taxon>
        <taxon>Streptosporangiaceae</taxon>
        <taxon>Thermopolyspora</taxon>
    </lineage>
</organism>
<dbReference type="Pfam" id="PF04463">
    <property type="entry name" value="2-thiour_desulf"/>
    <property type="match status" value="1"/>
</dbReference>
<protein>
    <submittedName>
        <fullName evidence="1">Uncharacterized protein YbbK (DUF523 family)</fullName>
    </submittedName>
</protein>
<accession>A0A543IUN7</accession>
<proteinExistence type="predicted"/>
<evidence type="ECO:0000313" key="1">
    <source>
        <dbReference type="EMBL" id="TQM74285.1"/>
    </source>
</evidence>